<dbReference type="InterPro" id="IPR050314">
    <property type="entry name" value="Glycosyl_Hydrlase_18"/>
</dbReference>
<gene>
    <name evidence="7" type="ORF">HPB51_023419</name>
</gene>
<keyword evidence="3" id="KW-0325">Glycoprotein</keyword>
<keyword evidence="1" id="KW-0732">Signal</keyword>
<dbReference type="GO" id="GO:0005576">
    <property type="term" value="C:extracellular region"/>
    <property type="evidence" value="ECO:0007669"/>
    <property type="project" value="TreeGrafter"/>
</dbReference>
<feature type="domain" description="GH18" evidence="6">
    <location>
        <begin position="93"/>
        <end position="451"/>
    </location>
</feature>
<dbReference type="EMBL" id="JABSTU010000007">
    <property type="protein sequence ID" value="KAH8026655.1"/>
    <property type="molecule type" value="Genomic_DNA"/>
</dbReference>
<keyword evidence="4" id="KW-0326">Glycosidase</keyword>
<dbReference type="VEuPathDB" id="VectorBase:LOC119170761"/>
<feature type="region of interest" description="Disordered" evidence="5">
    <location>
        <begin position="50"/>
        <end position="83"/>
    </location>
</feature>
<dbReference type="GO" id="GO:0006032">
    <property type="term" value="P:chitin catabolic process"/>
    <property type="evidence" value="ECO:0007669"/>
    <property type="project" value="TreeGrafter"/>
</dbReference>
<keyword evidence="8" id="KW-1185">Reference proteome</keyword>
<dbReference type="GO" id="GO:0005975">
    <property type="term" value="P:carbohydrate metabolic process"/>
    <property type="evidence" value="ECO:0007669"/>
    <property type="project" value="InterPro"/>
</dbReference>
<accession>A0A9J6DWS5</accession>
<dbReference type="Pfam" id="PF00704">
    <property type="entry name" value="Glyco_hydro_18"/>
    <property type="match status" value="1"/>
</dbReference>
<dbReference type="Gene3D" id="3.20.20.80">
    <property type="entry name" value="Glycosidases"/>
    <property type="match status" value="1"/>
</dbReference>
<dbReference type="PROSITE" id="PS51910">
    <property type="entry name" value="GH18_2"/>
    <property type="match status" value="1"/>
</dbReference>
<dbReference type="GO" id="GO:0008061">
    <property type="term" value="F:chitin binding"/>
    <property type="evidence" value="ECO:0007669"/>
    <property type="project" value="InterPro"/>
</dbReference>
<dbReference type="Gene3D" id="3.10.50.10">
    <property type="match status" value="1"/>
</dbReference>
<evidence type="ECO:0000256" key="4">
    <source>
        <dbReference type="ARBA" id="ARBA00023295"/>
    </source>
</evidence>
<evidence type="ECO:0000313" key="8">
    <source>
        <dbReference type="Proteomes" id="UP000821866"/>
    </source>
</evidence>
<evidence type="ECO:0000259" key="6">
    <source>
        <dbReference type="PROSITE" id="PS51910"/>
    </source>
</evidence>
<dbReference type="SMART" id="SM00636">
    <property type="entry name" value="Glyco_18"/>
    <property type="match status" value="1"/>
</dbReference>
<dbReference type="Proteomes" id="UP000821866">
    <property type="component" value="Unassembled WGS sequence"/>
</dbReference>
<sequence length="502" mass="57321">MKHLPQNMTPGKDDKKRTARANAMARKLEGNPRVMYADAFRMYPAEHGMKGCEPQGRVSASEAPRRNRDALPTNKAFRRGDGAAKREIHGRILPVVCYYEKGQALRPYPMNYDTSDVPGHLCSHVNLAFMELNRTTYTIQEDHTVKFTDFAQLKKKFPRLKTFTSVGGWSNQTRVISAMTSGRERRKAFIKDAKKLLVDHDFDGLDIHWLFPGFADQGGKNSDKVNFVRLLKELYAAFKAHNLLLTAAIPINQQILDNGYDIRAIDRYVDWMNVIGYDIRGYWNGRTDVHSPLHRRSIDGNDTADLNVETGLQVLLGRGASKRKLVLGVAFYGRVYRLSDPQNVGLHAPIDLVKKPQRGAFLMSDNIHAYFEICKNIKFGSWRRSFDSQGMCPYATNGQDWVGYEDEESIAKKVEFVRKEGYAGIMVLSSDMDDFRGTPVEGLLKFRPSGVFLTCSDMALNMGFHRFTFIDMRPRWWDRTRDILVNSRVPQPLIHRGGPDWN</sequence>
<dbReference type="GO" id="GO:0004568">
    <property type="term" value="F:chitinase activity"/>
    <property type="evidence" value="ECO:0007669"/>
    <property type="project" value="TreeGrafter"/>
</dbReference>
<evidence type="ECO:0000256" key="2">
    <source>
        <dbReference type="ARBA" id="ARBA00022801"/>
    </source>
</evidence>
<evidence type="ECO:0000256" key="1">
    <source>
        <dbReference type="ARBA" id="ARBA00022729"/>
    </source>
</evidence>
<dbReference type="FunFam" id="3.10.50.10:FF:000003">
    <property type="entry name" value="Class V chitinase CHIT5b"/>
    <property type="match status" value="1"/>
</dbReference>
<dbReference type="SUPFAM" id="SSF51445">
    <property type="entry name" value="(Trans)glycosidases"/>
    <property type="match status" value="1"/>
</dbReference>
<dbReference type="InterPro" id="IPR017853">
    <property type="entry name" value="GH"/>
</dbReference>
<protein>
    <recommendedName>
        <fullName evidence="6">GH18 domain-containing protein</fullName>
    </recommendedName>
</protein>
<dbReference type="InterPro" id="IPR011583">
    <property type="entry name" value="Chitinase_II/V-like_cat"/>
</dbReference>
<name>A0A9J6DWS5_RHIMP</name>
<evidence type="ECO:0000256" key="5">
    <source>
        <dbReference type="SAM" id="MobiDB-lite"/>
    </source>
</evidence>
<dbReference type="PANTHER" id="PTHR11177:SF144">
    <property type="entry name" value="CHITINASE 5"/>
    <property type="match status" value="1"/>
</dbReference>
<dbReference type="AlphaFoldDB" id="A0A9J6DWS5"/>
<dbReference type="InterPro" id="IPR001223">
    <property type="entry name" value="Glyco_hydro18_cat"/>
</dbReference>
<reference evidence="7" key="1">
    <citation type="journal article" date="2020" name="Cell">
        <title>Large-Scale Comparative Analyses of Tick Genomes Elucidate Their Genetic Diversity and Vector Capacities.</title>
        <authorList>
            <consortium name="Tick Genome and Microbiome Consortium (TIGMIC)"/>
            <person name="Jia N."/>
            <person name="Wang J."/>
            <person name="Shi W."/>
            <person name="Du L."/>
            <person name="Sun Y."/>
            <person name="Zhan W."/>
            <person name="Jiang J.F."/>
            <person name="Wang Q."/>
            <person name="Zhang B."/>
            <person name="Ji P."/>
            <person name="Bell-Sakyi L."/>
            <person name="Cui X.M."/>
            <person name="Yuan T.T."/>
            <person name="Jiang B.G."/>
            <person name="Yang W.F."/>
            <person name="Lam T.T."/>
            <person name="Chang Q.C."/>
            <person name="Ding S.J."/>
            <person name="Wang X.J."/>
            <person name="Zhu J.G."/>
            <person name="Ruan X.D."/>
            <person name="Zhao L."/>
            <person name="Wei J.T."/>
            <person name="Ye R.Z."/>
            <person name="Que T.C."/>
            <person name="Du C.H."/>
            <person name="Zhou Y.H."/>
            <person name="Cheng J.X."/>
            <person name="Dai P.F."/>
            <person name="Guo W.B."/>
            <person name="Han X.H."/>
            <person name="Huang E.J."/>
            <person name="Li L.F."/>
            <person name="Wei W."/>
            <person name="Gao Y.C."/>
            <person name="Liu J.Z."/>
            <person name="Shao H.Z."/>
            <person name="Wang X."/>
            <person name="Wang C.C."/>
            <person name="Yang T.C."/>
            <person name="Huo Q.B."/>
            <person name="Li W."/>
            <person name="Chen H.Y."/>
            <person name="Chen S.E."/>
            <person name="Zhou L.G."/>
            <person name="Ni X.B."/>
            <person name="Tian J.H."/>
            <person name="Sheng Y."/>
            <person name="Liu T."/>
            <person name="Pan Y.S."/>
            <person name="Xia L.Y."/>
            <person name="Li J."/>
            <person name="Zhao F."/>
            <person name="Cao W.C."/>
        </authorList>
    </citation>
    <scope>NUCLEOTIDE SEQUENCE</scope>
    <source>
        <strain evidence="7">Rmic-2018</strain>
    </source>
</reference>
<evidence type="ECO:0000313" key="7">
    <source>
        <dbReference type="EMBL" id="KAH8026655.1"/>
    </source>
</evidence>
<dbReference type="SUPFAM" id="SSF54556">
    <property type="entry name" value="Chitinase insertion domain"/>
    <property type="match status" value="1"/>
</dbReference>
<feature type="region of interest" description="Disordered" evidence="5">
    <location>
        <begin position="1"/>
        <end position="27"/>
    </location>
</feature>
<evidence type="ECO:0000256" key="3">
    <source>
        <dbReference type="ARBA" id="ARBA00023180"/>
    </source>
</evidence>
<dbReference type="PANTHER" id="PTHR11177">
    <property type="entry name" value="CHITINASE"/>
    <property type="match status" value="1"/>
</dbReference>
<proteinExistence type="predicted"/>
<comment type="caution">
    <text evidence="7">The sequence shown here is derived from an EMBL/GenBank/DDBJ whole genome shotgun (WGS) entry which is preliminary data.</text>
</comment>
<dbReference type="InterPro" id="IPR029070">
    <property type="entry name" value="Chitinase_insertion_sf"/>
</dbReference>
<organism evidence="7 8">
    <name type="scientific">Rhipicephalus microplus</name>
    <name type="common">Cattle tick</name>
    <name type="synonym">Boophilus microplus</name>
    <dbReference type="NCBI Taxonomy" id="6941"/>
    <lineage>
        <taxon>Eukaryota</taxon>
        <taxon>Metazoa</taxon>
        <taxon>Ecdysozoa</taxon>
        <taxon>Arthropoda</taxon>
        <taxon>Chelicerata</taxon>
        <taxon>Arachnida</taxon>
        <taxon>Acari</taxon>
        <taxon>Parasitiformes</taxon>
        <taxon>Ixodida</taxon>
        <taxon>Ixodoidea</taxon>
        <taxon>Ixodidae</taxon>
        <taxon>Rhipicephalinae</taxon>
        <taxon>Rhipicephalus</taxon>
        <taxon>Boophilus</taxon>
    </lineage>
</organism>
<reference evidence="7" key="2">
    <citation type="submission" date="2021-09" db="EMBL/GenBank/DDBJ databases">
        <authorList>
            <person name="Jia N."/>
            <person name="Wang J."/>
            <person name="Shi W."/>
            <person name="Du L."/>
            <person name="Sun Y."/>
            <person name="Zhan W."/>
            <person name="Jiang J."/>
            <person name="Wang Q."/>
            <person name="Zhang B."/>
            <person name="Ji P."/>
            <person name="Sakyi L.B."/>
            <person name="Cui X."/>
            <person name="Yuan T."/>
            <person name="Jiang B."/>
            <person name="Yang W."/>
            <person name="Lam T.T.-Y."/>
            <person name="Chang Q."/>
            <person name="Ding S."/>
            <person name="Wang X."/>
            <person name="Zhu J."/>
            <person name="Ruan X."/>
            <person name="Zhao L."/>
            <person name="Wei J."/>
            <person name="Que T."/>
            <person name="Du C."/>
            <person name="Cheng J."/>
            <person name="Dai P."/>
            <person name="Han X."/>
            <person name="Huang E."/>
            <person name="Gao Y."/>
            <person name="Liu J."/>
            <person name="Shao H."/>
            <person name="Ye R."/>
            <person name="Li L."/>
            <person name="Wei W."/>
            <person name="Wang X."/>
            <person name="Wang C."/>
            <person name="Huo Q."/>
            <person name="Li W."/>
            <person name="Guo W."/>
            <person name="Chen H."/>
            <person name="Chen S."/>
            <person name="Zhou L."/>
            <person name="Zhou L."/>
            <person name="Ni X."/>
            <person name="Tian J."/>
            <person name="Zhou Y."/>
            <person name="Sheng Y."/>
            <person name="Liu T."/>
            <person name="Pan Y."/>
            <person name="Xia L."/>
            <person name="Li J."/>
            <person name="Zhao F."/>
            <person name="Cao W."/>
        </authorList>
    </citation>
    <scope>NUCLEOTIDE SEQUENCE</scope>
    <source>
        <strain evidence="7">Rmic-2018</strain>
        <tissue evidence="7">Larvae</tissue>
    </source>
</reference>
<keyword evidence="2" id="KW-0378">Hydrolase</keyword>